<evidence type="ECO:0000256" key="1">
    <source>
        <dbReference type="SAM" id="MobiDB-lite"/>
    </source>
</evidence>
<feature type="compositionally biased region" description="Polar residues" evidence="1">
    <location>
        <begin position="68"/>
        <end position="78"/>
    </location>
</feature>
<gene>
    <name evidence="2" type="ORF">BGZ65_010626</name>
</gene>
<dbReference type="EMBL" id="JAAAHW010001739">
    <property type="protein sequence ID" value="KAF9993800.1"/>
    <property type="molecule type" value="Genomic_DNA"/>
</dbReference>
<feature type="compositionally biased region" description="Low complexity" evidence="1">
    <location>
        <begin position="169"/>
        <end position="182"/>
    </location>
</feature>
<organism evidence="2 3">
    <name type="scientific">Modicella reniformis</name>
    <dbReference type="NCBI Taxonomy" id="1440133"/>
    <lineage>
        <taxon>Eukaryota</taxon>
        <taxon>Fungi</taxon>
        <taxon>Fungi incertae sedis</taxon>
        <taxon>Mucoromycota</taxon>
        <taxon>Mortierellomycotina</taxon>
        <taxon>Mortierellomycetes</taxon>
        <taxon>Mortierellales</taxon>
        <taxon>Mortierellaceae</taxon>
        <taxon>Modicella</taxon>
    </lineage>
</organism>
<feature type="region of interest" description="Disordered" evidence="1">
    <location>
        <begin position="1"/>
        <end position="218"/>
    </location>
</feature>
<accession>A0A9P6ME09</accession>
<dbReference type="Proteomes" id="UP000749646">
    <property type="component" value="Unassembled WGS sequence"/>
</dbReference>
<feature type="compositionally biased region" description="Polar residues" evidence="1">
    <location>
        <begin position="90"/>
        <end position="99"/>
    </location>
</feature>
<feature type="compositionally biased region" description="Basic and acidic residues" evidence="1">
    <location>
        <begin position="264"/>
        <end position="273"/>
    </location>
</feature>
<dbReference type="OrthoDB" id="2422267at2759"/>
<name>A0A9P6ME09_9FUNG</name>
<keyword evidence="3" id="KW-1185">Reference proteome</keyword>
<feature type="compositionally biased region" description="Polar residues" evidence="1">
    <location>
        <begin position="249"/>
        <end position="263"/>
    </location>
</feature>
<feature type="non-terminal residue" evidence="2">
    <location>
        <position position="280"/>
    </location>
</feature>
<protein>
    <submittedName>
        <fullName evidence="2">Uncharacterized protein</fullName>
    </submittedName>
</protein>
<evidence type="ECO:0000313" key="3">
    <source>
        <dbReference type="Proteomes" id="UP000749646"/>
    </source>
</evidence>
<feature type="compositionally biased region" description="Polar residues" evidence="1">
    <location>
        <begin position="147"/>
        <end position="168"/>
    </location>
</feature>
<feature type="compositionally biased region" description="Polar residues" evidence="1">
    <location>
        <begin position="19"/>
        <end position="35"/>
    </location>
</feature>
<feature type="compositionally biased region" description="Low complexity" evidence="1">
    <location>
        <begin position="51"/>
        <end position="67"/>
    </location>
</feature>
<feature type="compositionally biased region" description="Low complexity" evidence="1">
    <location>
        <begin position="193"/>
        <end position="218"/>
    </location>
</feature>
<proteinExistence type="predicted"/>
<reference evidence="2" key="1">
    <citation type="journal article" date="2020" name="Fungal Divers.">
        <title>Resolving the Mortierellaceae phylogeny through synthesis of multi-gene phylogenetics and phylogenomics.</title>
        <authorList>
            <person name="Vandepol N."/>
            <person name="Liber J."/>
            <person name="Desiro A."/>
            <person name="Na H."/>
            <person name="Kennedy M."/>
            <person name="Barry K."/>
            <person name="Grigoriev I.V."/>
            <person name="Miller A.N."/>
            <person name="O'Donnell K."/>
            <person name="Stajich J.E."/>
            <person name="Bonito G."/>
        </authorList>
    </citation>
    <scope>NUCLEOTIDE SEQUENCE</scope>
    <source>
        <strain evidence="2">MES-2147</strain>
    </source>
</reference>
<sequence length="280" mass="28893">MDTITPAASGAPKSDDNQNRTLLNLASTNSESMSTIGAHPSLLGTATNVADSDNSSSSSSSSSSTNTKDLGTTAQESYSPWDMPPIIQPVASNAETRSISGGGLKGFSTTTTWPHFRSKPHPTISVPPAATSHSRSGFDIAAPSTPPRSTAYSNPEDSDNAMCTPTFGSSNSNYSRRNSAASVMALDTPPPLSLMDLESSSSLSGSSFGSGAGSSSSTLGVVRSADSVLGGTNHGYPFPLFGMRHDASGNLSRRSSRTNSISMESRHVRKPSEDACMSDG</sequence>
<feature type="region of interest" description="Disordered" evidence="1">
    <location>
        <begin position="242"/>
        <end position="280"/>
    </location>
</feature>
<evidence type="ECO:0000313" key="2">
    <source>
        <dbReference type="EMBL" id="KAF9993800.1"/>
    </source>
</evidence>
<dbReference type="AlphaFoldDB" id="A0A9P6ME09"/>
<comment type="caution">
    <text evidence="2">The sequence shown here is derived from an EMBL/GenBank/DDBJ whole genome shotgun (WGS) entry which is preliminary data.</text>
</comment>